<comment type="caution">
    <text evidence="2">The sequence shown here is derived from an EMBL/GenBank/DDBJ whole genome shotgun (WGS) entry which is preliminary data.</text>
</comment>
<feature type="region of interest" description="Disordered" evidence="1">
    <location>
        <begin position="53"/>
        <end position="165"/>
    </location>
</feature>
<feature type="non-terminal residue" evidence="2">
    <location>
        <position position="1"/>
    </location>
</feature>
<proteinExistence type="predicted"/>
<dbReference type="EMBL" id="CAUEEQ010003220">
    <property type="protein sequence ID" value="CAJ0924637.1"/>
    <property type="molecule type" value="Genomic_DNA"/>
</dbReference>
<evidence type="ECO:0000313" key="2">
    <source>
        <dbReference type="EMBL" id="CAJ0924637.1"/>
    </source>
</evidence>
<keyword evidence="3" id="KW-1185">Reference proteome</keyword>
<evidence type="ECO:0000256" key="1">
    <source>
        <dbReference type="SAM" id="MobiDB-lite"/>
    </source>
</evidence>
<evidence type="ECO:0000313" key="3">
    <source>
        <dbReference type="Proteomes" id="UP001176940"/>
    </source>
</evidence>
<feature type="compositionally biased region" description="Polar residues" evidence="1">
    <location>
        <begin position="147"/>
        <end position="163"/>
    </location>
</feature>
<protein>
    <submittedName>
        <fullName evidence="2">Uncharacterized protein</fullName>
    </submittedName>
</protein>
<name>A0ABN9KZ94_9NEOB</name>
<gene>
    <name evidence="2" type="ORF">RIMI_LOCUS2320071</name>
</gene>
<dbReference type="Proteomes" id="UP001176940">
    <property type="component" value="Unassembled WGS sequence"/>
</dbReference>
<accession>A0ABN9KZ94</accession>
<feature type="compositionally biased region" description="Polar residues" evidence="1">
    <location>
        <begin position="68"/>
        <end position="93"/>
    </location>
</feature>
<organism evidence="2 3">
    <name type="scientific">Ranitomeya imitator</name>
    <name type="common">mimic poison frog</name>
    <dbReference type="NCBI Taxonomy" id="111125"/>
    <lineage>
        <taxon>Eukaryota</taxon>
        <taxon>Metazoa</taxon>
        <taxon>Chordata</taxon>
        <taxon>Craniata</taxon>
        <taxon>Vertebrata</taxon>
        <taxon>Euteleostomi</taxon>
        <taxon>Amphibia</taxon>
        <taxon>Batrachia</taxon>
        <taxon>Anura</taxon>
        <taxon>Neobatrachia</taxon>
        <taxon>Hyloidea</taxon>
        <taxon>Dendrobatidae</taxon>
        <taxon>Dendrobatinae</taxon>
        <taxon>Ranitomeya</taxon>
    </lineage>
</organism>
<feature type="compositionally biased region" description="Basic and acidic residues" evidence="1">
    <location>
        <begin position="94"/>
        <end position="104"/>
    </location>
</feature>
<sequence length="269" mass="29821">ERTRAALLETLYEELHINSQSMMGLGGDEDKMENGGSGGGFFESFKRVIRSRSQSMDAMGLSNKKQHTVSTSHSGSFGHNQDNPKPPGNISNCSREKSDQEEVRTLQLPAEQRHRHREHPGGAGEARKSDWSPEDPGQRANRPPPRSQNLITRPITALQSCPPQRTGWIRGLHRKPTGISPAPSSSASSFASVVEESETPGRGRPRHGQRLLREHILTSVTPSYTAHGWKTVSRVPHTPMVGGEVQTPHTQRLKLSWKKPTQVQTNQRC</sequence>
<reference evidence="2" key="1">
    <citation type="submission" date="2023-07" db="EMBL/GenBank/DDBJ databases">
        <authorList>
            <person name="Stuckert A."/>
        </authorList>
    </citation>
    <scope>NUCLEOTIDE SEQUENCE</scope>
</reference>
<dbReference type="Gene3D" id="6.10.140.210">
    <property type="match status" value="1"/>
</dbReference>